<dbReference type="RefSeq" id="WP_176516549.1">
    <property type="nucleotide sequence ID" value="NZ_CP060529.1"/>
</dbReference>
<comment type="similarity">
    <text evidence="1">Belongs to the NipSnap family.</text>
</comment>
<feature type="domain" description="NIPSNAP" evidence="2">
    <location>
        <begin position="4"/>
        <end position="98"/>
    </location>
</feature>
<comment type="caution">
    <text evidence="3">The sequence shown here is derived from an EMBL/GenBank/DDBJ whole genome shotgun (WGS) entry which is preliminary data.</text>
</comment>
<dbReference type="PANTHER" id="PTHR21017:SF17">
    <property type="entry name" value="PROTEIN NIPSNAP"/>
    <property type="match status" value="1"/>
</dbReference>
<evidence type="ECO:0000259" key="2">
    <source>
        <dbReference type="Pfam" id="PF07978"/>
    </source>
</evidence>
<evidence type="ECO:0000313" key="3">
    <source>
        <dbReference type="EMBL" id="MBA6118819.1"/>
    </source>
</evidence>
<accession>A0A7W2L5H6</accession>
<dbReference type="Gene3D" id="3.30.70.100">
    <property type="match status" value="1"/>
</dbReference>
<organism evidence="3 4">
    <name type="scientific">Pseudomonas putida</name>
    <name type="common">Arthrobacter siderocapsulatus</name>
    <dbReference type="NCBI Taxonomy" id="303"/>
    <lineage>
        <taxon>Bacteria</taxon>
        <taxon>Pseudomonadati</taxon>
        <taxon>Pseudomonadota</taxon>
        <taxon>Gammaproteobacteria</taxon>
        <taxon>Pseudomonadales</taxon>
        <taxon>Pseudomonadaceae</taxon>
        <taxon>Pseudomonas</taxon>
    </lineage>
</organism>
<dbReference type="EMBL" id="JACGDG010000027">
    <property type="protein sequence ID" value="MBA6118819.1"/>
    <property type="molecule type" value="Genomic_DNA"/>
</dbReference>
<name>A0A7W2L5H6_PSEPU</name>
<dbReference type="Pfam" id="PF07978">
    <property type="entry name" value="NIPSNAP"/>
    <property type="match status" value="1"/>
</dbReference>
<evidence type="ECO:0000256" key="1">
    <source>
        <dbReference type="ARBA" id="ARBA00005291"/>
    </source>
</evidence>
<dbReference type="InterPro" id="IPR012577">
    <property type="entry name" value="NIPSNAP"/>
</dbReference>
<reference evidence="3 4" key="1">
    <citation type="submission" date="2020-07" db="EMBL/GenBank/DDBJ databases">
        <title>Diversity of carbapenemase encoding genes among Pseudomonas putida group clinical isolates in a tertiary Brazilian hospital.</title>
        <authorList>
            <person name="Alberto-Lei F."/>
            <person name="Nodari C.S."/>
            <person name="Streling A.P."/>
            <person name="Paulino J.T."/>
            <person name="Bessa-Neto F.O."/>
            <person name="Cayo R."/>
            <person name="Gales A.C."/>
        </authorList>
    </citation>
    <scope>NUCLEOTIDE SEQUENCE [LARGE SCALE GENOMIC DNA]</scope>
    <source>
        <strain evidence="3 4">12464</strain>
    </source>
</reference>
<dbReference type="SUPFAM" id="SSF54909">
    <property type="entry name" value="Dimeric alpha+beta barrel"/>
    <property type="match status" value="1"/>
</dbReference>
<dbReference type="InterPro" id="IPR051557">
    <property type="entry name" value="NipSnap_domain"/>
</dbReference>
<dbReference type="AlphaFoldDB" id="A0A7W2L5H6"/>
<dbReference type="InterPro" id="IPR011008">
    <property type="entry name" value="Dimeric_a/b-barrel"/>
</dbReference>
<protein>
    <submittedName>
        <fullName evidence="3">NIPSNAP family protein</fullName>
    </submittedName>
</protein>
<evidence type="ECO:0000313" key="4">
    <source>
        <dbReference type="Proteomes" id="UP000553948"/>
    </source>
</evidence>
<gene>
    <name evidence="3" type="ORF">H4C47_24195</name>
</gene>
<dbReference type="PANTHER" id="PTHR21017">
    <property type="entry name" value="NIPSNAP-RELATED"/>
    <property type="match status" value="1"/>
</dbReference>
<sequence>MVHELRQYTLTPQGWHQYRELFWTISMPIRGDEHGRLLGCWVEEAEQIFTFFHLWEYDSLDERTSLRSQLSKDPRWTDNFLPLSRLVVDRQDLKFLNPQFDIHTVISGDSGQPVYLHAYDCVPGSAIVVTGKLGEKYVWTTECPNPNLVLCLSHKSFIAEIETLKSADGVKCIKSVSTRKLFSVKA</sequence>
<dbReference type="Proteomes" id="UP000553948">
    <property type="component" value="Unassembled WGS sequence"/>
</dbReference>
<proteinExistence type="inferred from homology"/>